<keyword evidence="3 6" id="KW-0812">Transmembrane</keyword>
<dbReference type="PANTHER" id="PTHR43124">
    <property type="entry name" value="PURINE EFFLUX PUMP PBUE"/>
    <property type="match status" value="1"/>
</dbReference>
<organism evidence="8 9">
    <name type="scientific">Symbiopectobacterium purcellii</name>
    <dbReference type="NCBI Taxonomy" id="2871826"/>
    <lineage>
        <taxon>Bacteria</taxon>
        <taxon>Pseudomonadati</taxon>
        <taxon>Pseudomonadota</taxon>
        <taxon>Gammaproteobacteria</taxon>
        <taxon>Enterobacterales</taxon>
        <taxon>Enterobacteriaceae</taxon>
    </lineage>
</organism>
<proteinExistence type="predicted"/>
<evidence type="ECO:0000259" key="7">
    <source>
        <dbReference type="PROSITE" id="PS50850"/>
    </source>
</evidence>
<dbReference type="Proteomes" id="UP000825886">
    <property type="component" value="Chromosome"/>
</dbReference>
<sequence>MPTSRTSSRTHSTLPLLSLAVGAFGIGTTEFGPMGMLPTIAQGMDVSIPTAGMLISAYAIGVMVGAPVMTLLFARWPRRRALMALMAIFTLGNLASAIAPNYTSLVIARIITSLNHGAFFGIGSIVAASLVPREKQASAVAAMFMGLTIANIGGVPVATWFGQVVGWRESFLGIALLGVAAMLSLGAFLPKGGHGERPNVRAELRVLTQPVVLVILATTVMGAGAMFTLYTYIAPSLESITQVSPGYVTGMLVLIGIGFTLGAKLGGKLADRSVKGSLMVFLSLIAISMVAFPWLATTKAGAAIGLVIWGTAAFAVVPPLQTWVMREAAGAPGLASSVNIGAFNLGNALGAALGSAVLNLGGSYGAVSISGAVLALLALLLVLTQLRRKQPDTARETTAELG</sequence>
<evidence type="ECO:0000313" key="8">
    <source>
        <dbReference type="EMBL" id="QZN96230.1"/>
    </source>
</evidence>
<protein>
    <submittedName>
        <fullName evidence="8">MFS transporter</fullName>
    </submittedName>
</protein>
<keyword evidence="4 6" id="KW-1133">Transmembrane helix</keyword>
<dbReference type="SUPFAM" id="SSF103473">
    <property type="entry name" value="MFS general substrate transporter"/>
    <property type="match status" value="1"/>
</dbReference>
<dbReference type="Pfam" id="PF07690">
    <property type="entry name" value="MFS_1"/>
    <property type="match status" value="1"/>
</dbReference>
<evidence type="ECO:0000313" key="9">
    <source>
        <dbReference type="Proteomes" id="UP000825886"/>
    </source>
</evidence>
<feature type="transmembrane region" description="Helical" evidence="6">
    <location>
        <begin position="245"/>
        <end position="266"/>
    </location>
</feature>
<feature type="transmembrane region" description="Helical" evidence="6">
    <location>
        <begin position="211"/>
        <end position="233"/>
    </location>
</feature>
<dbReference type="InterPro" id="IPR036259">
    <property type="entry name" value="MFS_trans_sf"/>
</dbReference>
<feature type="transmembrane region" description="Helical" evidence="6">
    <location>
        <begin position="278"/>
        <end position="296"/>
    </location>
</feature>
<name>A0ABX9ATC9_9ENTR</name>
<accession>A0ABX9ATC9</accession>
<feature type="transmembrane region" description="Helical" evidence="6">
    <location>
        <begin position="170"/>
        <end position="190"/>
    </location>
</feature>
<keyword evidence="2" id="KW-1003">Cell membrane</keyword>
<reference evidence="8 9" key="1">
    <citation type="submission" date="2021-08" db="EMBL/GenBank/DDBJ databases">
        <title>Culture and genomic analysis of Symbiopectobacterium purcellii sp. nov. gen. nov., isolated from the leafhopper Empoasca decipiens.</title>
        <authorList>
            <person name="Nadal-Jimenez P."/>
            <person name="Siozios S."/>
            <person name="Halliday N."/>
            <person name="Camara M."/>
            <person name="Hurst G.D.D."/>
        </authorList>
    </citation>
    <scope>NUCLEOTIDE SEQUENCE [LARGE SCALE GENOMIC DNA]</scope>
    <source>
        <strain evidence="8 9">SyEd1</strain>
    </source>
</reference>
<dbReference type="InterPro" id="IPR050189">
    <property type="entry name" value="MFS_Efflux_Transporters"/>
</dbReference>
<comment type="subcellular location">
    <subcellularLocation>
        <location evidence="1">Cell membrane</location>
        <topology evidence="1">Multi-pass membrane protein</topology>
    </subcellularLocation>
</comment>
<keyword evidence="5 6" id="KW-0472">Membrane</keyword>
<evidence type="ECO:0000256" key="3">
    <source>
        <dbReference type="ARBA" id="ARBA00022692"/>
    </source>
</evidence>
<dbReference type="InterPro" id="IPR011701">
    <property type="entry name" value="MFS"/>
</dbReference>
<dbReference type="EMBL" id="CP081864">
    <property type="protein sequence ID" value="QZN96230.1"/>
    <property type="molecule type" value="Genomic_DNA"/>
</dbReference>
<dbReference type="RefSeq" id="WP_222159285.1">
    <property type="nucleotide sequence ID" value="NZ_CP081864.1"/>
</dbReference>
<feature type="transmembrane region" description="Helical" evidence="6">
    <location>
        <begin position="302"/>
        <end position="325"/>
    </location>
</feature>
<evidence type="ECO:0000256" key="4">
    <source>
        <dbReference type="ARBA" id="ARBA00022989"/>
    </source>
</evidence>
<dbReference type="PROSITE" id="PS50850">
    <property type="entry name" value="MFS"/>
    <property type="match status" value="1"/>
</dbReference>
<feature type="transmembrane region" description="Helical" evidence="6">
    <location>
        <begin position="364"/>
        <end position="383"/>
    </location>
</feature>
<evidence type="ECO:0000256" key="6">
    <source>
        <dbReference type="SAM" id="Phobius"/>
    </source>
</evidence>
<feature type="domain" description="Major facilitator superfamily (MFS) profile" evidence="7">
    <location>
        <begin position="13"/>
        <end position="390"/>
    </location>
</feature>
<feature type="transmembrane region" description="Helical" evidence="6">
    <location>
        <begin position="81"/>
        <end position="100"/>
    </location>
</feature>
<dbReference type="CDD" id="cd17324">
    <property type="entry name" value="MFS_NepI_like"/>
    <property type="match status" value="1"/>
</dbReference>
<gene>
    <name evidence="8" type="ORF">K6K13_01755</name>
</gene>
<feature type="transmembrane region" description="Helical" evidence="6">
    <location>
        <begin position="138"/>
        <end position="158"/>
    </location>
</feature>
<evidence type="ECO:0000256" key="5">
    <source>
        <dbReference type="ARBA" id="ARBA00023136"/>
    </source>
</evidence>
<keyword evidence="9" id="KW-1185">Reference proteome</keyword>
<dbReference type="Gene3D" id="1.20.1250.20">
    <property type="entry name" value="MFS general substrate transporter like domains"/>
    <property type="match status" value="1"/>
</dbReference>
<evidence type="ECO:0000256" key="1">
    <source>
        <dbReference type="ARBA" id="ARBA00004651"/>
    </source>
</evidence>
<evidence type="ECO:0000256" key="2">
    <source>
        <dbReference type="ARBA" id="ARBA00022475"/>
    </source>
</evidence>
<feature type="transmembrane region" description="Helical" evidence="6">
    <location>
        <begin position="106"/>
        <end position="131"/>
    </location>
</feature>
<feature type="transmembrane region" description="Helical" evidence="6">
    <location>
        <begin position="337"/>
        <end position="358"/>
    </location>
</feature>
<feature type="transmembrane region" description="Helical" evidence="6">
    <location>
        <begin position="53"/>
        <end position="74"/>
    </location>
</feature>
<dbReference type="PANTHER" id="PTHR43124:SF8">
    <property type="entry name" value="INNER MEMBRANE TRANSPORT PROTEIN YDHP"/>
    <property type="match status" value="1"/>
</dbReference>
<dbReference type="InterPro" id="IPR020846">
    <property type="entry name" value="MFS_dom"/>
</dbReference>